<dbReference type="AlphaFoldDB" id="A0A194WCX1"/>
<dbReference type="EMBL" id="CM003109">
    <property type="protein sequence ID" value="KUI74251.1"/>
    <property type="molecule type" value="Genomic_DNA"/>
</dbReference>
<sequence length="226" mass="24809">MSSQNERFFTAAFDIDKVAKDCLVRPDPQRDAAIPNSERNGLPAVMITPLHGQYLAIQARLMGAKSVLEIGTLGGYSSLFFAEAGCRVTSIEINPKHRDVALQNIAHAGHADRVEVILGAALDVLPRLVEEGRVFDFVFIDADWGEQYECFDWALKMTRPKSCVYIDNVIRPMREQLTGGKDLGKESLAAKVGKDDRVTATLIQTVSENKTGTGPLFDGFLLAIVN</sequence>
<dbReference type="Gene3D" id="3.40.50.150">
    <property type="entry name" value="Vaccinia Virus protein VP39"/>
    <property type="match status" value="1"/>
</dbReference>
<dbReference type="GO" id="GO:0008171">
    <property type="term" value="F:O-methyltransferase activity"/>
    <property type="evidence" value="ECO:0007669"/>
    <property type="project" value="InterPro"/>
</dbReference>
<evidence type="ECO:0000313" key="6">
    <source>
        <dbReference type="Proteomes" id="UP000078559"/>
    </source>
</evidence>
<protein>
    <recommendedName>
        <fullName evidence="7">O-methyltransferase MdmC</fullName>
    </recommendedName>
</protein>
<dbReference type="CDD" id="cd02440">
    <property type="entry name" value="AdoMet_MTases"/>
    <property type="match status" value="1"/>
</dbReference>
<dbReference type="InterPro" id="IPR050362">
    <property type="entry name" value="Cation-dep_OMT"/>
</dbReference>
<proteinExistence type="inferred from homology"/>
<keyword evidence="3" id="KW-0949">S-adenosyl-L-methionine</keyword>
<gene>
    <name evidence="5" type="ORF">VM1G_09730</name>
</gene>
<dbReference type="Proteomes" id="UP000078559">
    <property type="component" value="Chromosome 12"/>
</dbReference>
<name>A0A194WCX1_CYTMA</name>
<evidence type="ECO:0000256" key="2">
    <source>
        <dbReference type="ARBA" id="ARBA00022679"/>
    </source>
</evidence>
<dbReference type="PROSITE" id="PS51682">
    <property type="entry name" value="SAM_OMT_I"/>
    <property type="match status" value="1"/>
</dbReference>
<comment type="similarity">
    <text evidence="4">Belongs to the class I-like SAM-binding methyltransferase superfamily. Cation-dependent O-methyltransferase family.</text>
</comment>
<reference evidence="5" key="1">
    <citation type="submission" date="2014-12" db="EMBL/GenBank/DDBJ databases">
        <title>Genome Sequence of Valsa Canker Pathogens Uncovers a Specific Adaption of Colonization on Woody Bark.</title>
        <authorList>
            <person name="Yin Z."/>
            <person name="Liu H."/>
            <person name="Gao X."/>
            <person name="Li Z."/>
            <person name="Song N."/>
            <person name="Ke X."/>
            <person name="Dai Q."/>
            <person name="Wu Y."/>
            <person name="Sun Y."/>
            <person name="Xu J.-R."/>
            <person name="Kang Z.K."/>
            <person name="Wang L."/>
            <person name="Huang L."/>
        </authorList>
    </citation>
    <scope>NUCLEOTIDE SEQUENCE [LARGE SCALE GENOMIC DNA]</scope>
    <source>
        <strain evidence="5">03-8</strain>
    </source>
</reference>
<dbReference type="InterPro" id="IPR029063">
    <property type="entry name" value="SAM-dependent_MTases_sf"/>
</dbReference>
<accession>A0A194WCX1</accession>
<evidence type="ECO:0000256" key="3">
    <source>
        <dbReference type="ARBA" id="ARBA00022691"/>
    </source>
</evidence>
<dbReference type="SMR" id="A0A194WCX1"/>
<dbReference type="OrthoDB" id="10251242at2759"/>
<keyword evidence="6" id="KW-1185">Reference proteome</keyword>
<evidence type="ECO:0000256" key="1">
    <source>
        <dbReference type="ARBA" id="ARBA00022603"/>
    </source>
</evidence>
<dbReference type="GO" id="GO:0032259">
    <property type="term" value="P:methylation"/>
    <property type="evidence" value="ECO:0007669"/>
    <property type="project" value="UniProtKB-KW"/>
</dbReference>
<dbReference type="SUPFAM" id="SSF53335">
    <property type="entry name" value="S-adenosyl-L-methionine-dependent methyltransferases"/>
    <property type="match status" value="1"/>
</dbReference>
<keyword evidence="2" id="KW-0808">Transferase</keyword>
<evidence type="ECO:0008006" key="7">
    <source>
        <dbReference type="Google" id="ProtNLM"/>
    </source>
</evidence>
<organism evidence="5 6">
    <name type="scientific">Cytospora mali</name>
    <name type="common">Apple Valsa canker fungus</name>
    <name type="synonym">Valsa mali</name>
    <dbReference type="NCBI Taxonomy" id="578113"/>
    <lineage>
        <taxon>Eukaryota</taxon>
        <taxon>Fungi</taxon>
        <taxon>Dikarya</taxon>
        <taxon>Ascomycota</taxon>
        <taxon>Pezizomycotina</taxon>
        <taxon>Sordariomycetes</taxon>
        <taxon>Sordariomycetidae</taxon>
        <taxon>Diaporthales</taxon>
        <taxon>Cytosporaceae</taxon>
        <taxon>Cytospora</taxon>
    </lineage>
</organism>
<keyword evidence="1" id="KW-0489">Methyltransferase</keyword>
<dbReference type="PANTHER" id="PTHR10509">
    <property type="entry name" value="O-METHYLTRANSFERASE-RELATED"/>
    <property type="match status" value="1"/>
</dbReference>
<dbReference type="GO" id="GO:0008757">
    <property type="term" value="F:S-adenosylmethionine-dependent methyltransferase activity"/>
    <property type="evidence" value="ECO:0007669"/>
    <property type="project" value="TreeGrafter"/>
</dbReference>
<evidence type="ECO:0000256" key="4">
    <source>
        <dbReference type="ARBA" id="ARBA00023453"/>
    </source>
</evidence>
<dbReference type="Pfam" id="PF01596">
    <property type="entry name" value="Methyltransf_3"/>
    <property type="match status" value="1"/>
</dbReference>
<dbReference type="PANTHER" id="PTHR10509:SF14">
    <property type="entry name" value="CAFFEOYL-COA O-METHYLTRANSFERASE 3-RELATED"/>
    <property type="match status" value="1"/>
</dbReference>
<evidence type="ECO:0000313" key="5">
    <source>
        <dbReference type="EMBL" id="KUI74251.1"/>
    </source>
</evidence>
<dbReference type="InterPro" id="IPR002935">
    <property type="entry name" value="SAM_O-MeTrfase"/>
</dbReference>